<evidence type="ECO:0000313" key="9">
    <source>
        <dbReference type="Proteomes" id="UP000034521"/>
    </source>
</evidence>
<feature type="domain" description="RecX third three-helical" evidence="7">
    <location>
        <begin position="113"/>
        <end position="157"/>
    </location>
</feature>
<dbReference type="Proteomes" id="UP000034521">
    <property type="component" value="Unassembled WGS sequence"/>
</dbReference>
<dbReference type="Pfam" id="PF02631">
    <property type="entry name" value="RecX_HTH2"/>
    <property type="match status" value="1"/>
</dbReference>
<evidence type="ECO:0000256" key="2">
    <source>
        <dbReference type="ARBA" id="ARBA00009695"/>
    </source>
</evidence>
<comment type="caution">
    <text evidence="8">The sequence shown here is derived from an EMBL/GenBank/DDBJ whole genome shotgun (WGS) entry which is preliminary data.</text>
</comment>
<proteinExistence type="inferred from homology"/>
<keyword evidence="4 5" id="KW-0963">Cytoplasm</keyword>
<sequence>MDDDETYQRLLGFGLNYISIRPRSEQEIRSYISKKINKWKISPELLEKVMTRLGELGYVDDLKFALAFIGSRNRSRPKGAILIRMELQKKGVDEDSIKSALTLLKQDGGGNEADLARNAAVKKLRSLRRYGKTEQRNKLFSFLMRRGFDHRAISSVIDELLPKGLQ</sequence>
<feature type="domain" description="RecX second three-helical" evidence="6">
    <location>
        <begin position="60"/>
        <end position="101"/>
    </location>
</feature>
<dbReference type="Gene3D" id="1.10.10.10">
    <property type="entry name" value="Winged helix-like DNA-binding domain superfamily/Winged helix DNA-binding domain"/>
    <property type="match status" value="3"/>
</dbReference>
<evidence type="ECO:0000256" key="3">
    <source>
        <dbReference type="ARBA" id="ARBA00018111"/>
    </source>
</evidence>
<dbReference type="HAMAP" id="MF_01114">
    <property type="entry name" value="RecX"/>
    <property type="match status" value="1"/>
</dbReference>
<comment type="similarity">
    <text evidence="2 5">Belongs to the RecX family.</text>
</comment>
<dbReference type="Pfam" id="PF21981">
    <property type="entry name" value="RecX_HTH3"/>
    <property type="match status" value="1"/>
</dbReference>
<dbReference type="EMBL" id="LCIQ01000051">
    <property type="protein sequence ID" value="KKT59029.1"/>
    <property type="molecule type" value="Genomic_DNA"/>
</dbReference>
<evidence type="ECO:0000259" key="6">
    <source>
        <dbReference type="Pfam" id="PF02631"/>
    </source>
</evidence>
<dbReference type="AlphaFoldDB" id="A0A0G1LG81"/>
<comment type="function">
    <text evidence="5">Modulates RecA activity.</text>
</comment>
<dbReference type="GO" id="GO:0006282">
    <property type="term" value="P:regulation of DNA repair"/>
    <property type="evidence" value="ECO:0007669"/>
    <property type="project" value="UniProtKB-UniRule"/>
</dbReference>
<name>A0A0G1LG81_9BACT</name>
<dbReference type="PANTHER" id="PTHR33602">
    <property type="entry name" value="REGULATORY PROTEIN RECX FAMILY PROTEIN"/>
    <property type="match status" value="1"/>
</dbReference>
<organism evidence="8 9">
    <name type="scientific">Candidatus Gottesmanbacteria bacterium GW2011_GWA1_44_24b</name>
    <dbReference type="NCBI Taxonomy" id="1618437"/>
    <lineage>
        <taxon>Bacteria</taxon>
        <taxon>Candidatus Gottesmaniibacteriota</taxon>
    </lineage>
</organism>
<dbReference type="InterPro" id="IPR053924">
    <property type="entry name" value="RecX_HTH_2nd"/>
</dbReference>
<evidence type="ECO:0000256" key="5">
    <source>
        <dbReference type="HAMAP-Rule" id="MF_01114"/>
    </source>
</evidence>
<dbReference type="PANTHER" id="PTHR33602:SF1">
    <property type="entry name" value="REGULATORY PROTEIN RECX FAMILY PROTEIN"/>
    <property type="match status" value="1"/>
</dbReference>
<dbReference type="InterPro" id="IPR036388">
    <property type="entry name" value="WH-like_DNA-bd_sf"/>
</dbReference>
<evidence type="ECO:0000256" key="1">
    <source>
        <dbReference type="ARBA" id="ARBA00004496"/>
    </source>
</evidence>
<evidence type="ECO:0000259" key="7">
    <source>
        <dbReference type="Pfam" id="PF21981"/>
    </source>
</evidence>
<dbReference type="InterPro" id="IPR003783">
    <property type="entry name" value="Regulatory_RecX"/>
</dbReference>
<gene>
    <name evidence="5" type="primary">recX</name>
    <name evidence="8" type="ORF">UW52_C0051G0003</name>
</gene>
<dbReference type="InterPro" id="IPR053925">
    <property type="entry name" value="RecX_HTH_3rd"/>
</dbReference>
<evidence type="ECO:0000313" key="8">
    <source>
        <dbReference type="EMBL" id="KKT59029.1"/>
    </source>
</evidence>
<evidence type="ECO:0000256" key="4">
    <source>
        <dbReference type="ARBA" id="ARBA00022490"/>
    </source>
</evidence>
<dbReference type="GO" id="GO:0005737">
    <property type="term" value="C:cytoplasm"/>
    <property type="evidence" value="ECO:0007669"/>
    <property type="project" value="UniProtKB-SubCell"/>
</dbReference>
<protein>
    <recommendedName>
        <fullName evidence="3 5">Regulatory protein RecX</fullName>
    </recommendedName>
</protein>
<comment type="subcellular location">
    <subcellularLocation>
        <location evidence="1 5">Cytoplasm</location>
    </subcellularLocation>
</comment>
<accession>A0A0G1LG81</accession>
<reference evidence="8 9" key="1">
    <citation type="journal article" date="2015" name="Nature">
        <title>rRNA introns, odd ribosomes, and small enigmatic genomes across a large radiation of phyla.</title>
        <authorList>
            <person name="Brown C.T."/>
            <person name="Hug L.A."/>
            <person name="Thomas B.C."/>
            <person name="Sharon I."/>
            <person name="Castelle C.J."/>
            <person name="Singh A."/>
            <person name="Wilkins M.J."/>
            <person name="Williams K.H."/>
            <person name="Banfield J.F."/>
        </authorList>
    </citation>
    <scope>NUCLEOTIDE SEQUENCE [LARGE SCALE GENOMIC DNA]</scope>
</reference>